<dbReference type="Gene3D" id="3.40.50.620">
    <property type="entry name" value="HUPs"/>
    <property type="match status" value="1"/>
</dbReference>
<dbReference type="Proteomes" id="UP000694888">
    <property type="component" value="Unplaced"/>
</dbReference>
<dbReference type="InterPro" id="IPR006175">
    <property type="entry name" value="YjgF/YER057c/UK114"/>
</dbReference>
<dbReference type="CDD" id="cd01994">
    <property type="entry name" value="AANH_PF0828-like"/>
    <property type="match status" value="1"/>
</dbReference>
<evidence type="ECO:0000259" key="10">
    <source>
        <dbReference type="Pfam" id="PF01902"/>
    </source>
</evidence>
<keyword evidence="11" id="KW-1185">Reference proteome</keyword>
<feature type="domain" description="Diphthamide synthase" evidence="10">
    <location>
        <begin position="13"/>
        <end position="237"/>
    </location>
</feature>
<dbReference type="PANTHER" id="PTHR12196:SF2">
    <property type="entry name" value="DIPHTHINE--AMMONIA LIGASE"/>
    <property type="match status" value="1"/>
</dbReference>
<dbReference type="GeneID" id="101846426"/>
<organism evidence="11 12">
    <name type="scientific">Aplysia californica</name>
    <name type="common">California sea hare</name>
    <dbReference type="NCBI Taxonomy" id="6500"/>
    <lineage>
        <taxon>Eukaryota</taxon>
        <taxon>Metazoa</taxon>
        <taxon>Spiralia</taxon>
        <taxon>Lophotrochozoa</taxon>
        <taxon>Mollusca</taxon>
        <taxon>Gastropoda</taxon>
        <taxon>Heterobranchia</taxon>
        <taxon>Euthyneura</taxon>
        <taxon>Tectipleura</taxon>
        <taxon>Aplysiida</taxon>
        <taxon>Aplysioidea</taxon>
        <taxon>Aplysiidae</taxon>
        <taxon>Aplysia</taxon>
    </lineage>
</organism>
<comment type="catalytic activity">
    <reaction evidence="9">
        <text>diphthine-[translation elongation factor 2] + NH4(+) + ATP = diphthamide-[translation elongation factor 2] + AMP + diphosphate + H(+)</text>
        <dbReference type="Rhea" id="RHEA:19753"/>
        <dbReference type="Rhea" id="RHEA-COMP:10172"/>
        <dbReference type="Rhea" id="RHEA-COMP:10174"/>
        <dbReference type="ChEBI" id="CHEBI:15378"/>
        <dbReference type="ChEBI" id="CHEBI:16692"/>
        <dbReference type="ChEBI" id="CHEBI:28938"/>
        <dbReference type="ChEBI" id="CHEBI:30616"/>
        <dbReference type="ChEBI" id="CHEBI:33019"/>
        <dbReference type="ChEBI" id="CHEBI:82696"/>
        <dbReference type="ChEBI" id="CHEBI:456215"/>
        <dbReference type="EC" id="6.3.1.14"/>
    </reaction>
</comment>
<dbReference type="PANTHER" id="PTHR12196">
    <property type="entry name" value="DOMAIN OF UNKNOWN FUNCTION 71 DUF71 -CONTAINING PROTEIN"/>
    <property type="match status" value="1"/>
</dbReference>
<dbReference type="CDD" id="cd06155">
    <property type="entry name" value="eu_AANH_C_1"/>
    <property type="match status" value="1"/>
</dbReference>
<evidence type="ECO:0000313" key="11">
    <source>
        <dbReference type="Proteomes" id="UP000694888"/>
    </source>
</evidence>
<dbReference type="Gene3D" id="3.30.1330.40">
    <property type="entry name" value="RutC-like"/>
    <property type="match status" value="2"/>
</dbReference>
<dbReference type="InterPro" id="IPR035959">
    <property type="entry name" value="RutC-like_sf"/>
</dbReference>
<comment type="pathway">
    <text evidence="1">Protein modification; peptidyl-diphthamide biosynthesis.</text>
</comment>
<dbReference type="InterPro" id="IPR014729">
    <property type="entry name" value="Rossmann-like_a/b/a_fold"/>
</dbReference>
<dbReference type="InterPro" id="IPR002761">
    <property type="entry name" value="Diphthami_syn_dom"/>
</dbReference>
<accession>A0ABM0JQJ6</accession>
<proteinExistence type="inferred from homology"/>
<evidence type="ECO:0000256" key="6">
    <source>
        <dbReference type="ARBA" id="ARBA00031202"/>
    </source>
</evidence>
<evidence type="ECO:0000256" key="8">
    <source>
        <dbReference type="ARBA" id="ARBA00032849"/>
    </source>
</evidence>
<dbReference type="SUPFAM" id="SSF52402">
    <property type="entry name" value="Adenine nucleotide alpha hydrolases-like"/>
    <property type="match status" value="1"/>
</dbReference>
<dbReference type="Pfam" id="PF01042">
    <property type="entry name" value="Ribonuc_L-PSP"/>
    <property type="match status" value="2"/>
</dbReference>
<reference evidence="12" key="1">
    <citation type="submission" date="2025-08" db="UniProtKB">
        <authorList>
            <consortium name="RefSeq"/>
        </authorList>
    </citation>
    <scope>IDENTIFICATION</scope>
</reference>
<evidence type="ECO:0000256" key="9">
    <source>
        <dbReference type="ARBA" id="ARBA00048108"/>
    </source>
</evidence>
<dbReference type="EC" id="6.3.1.14" evidence="3"/>
<dbReference type="SUPFAM" id="SSF55298">
    <property type="entry name" value="YjgF-like"/>
    <property type="match status" value="2"/>
</dbReference>
<evidence type="ECO:0000256" key="4">
    <source>
        <dbReference type="ARBA" id="ARBA00018426"/>
    </source>
</evidence>
<dbReference type="RefSeq" id="XP_005099214.1">
    <property type="nucleotide sequence ID" value="XM_005099157.3"/>
</dbReference>
<name>A0ABM0JQJ6_APLCA</name>
<comment type="similarity">
    <text evidence="2">Belongs to the Diphthine--ammonia ligase family.</text>
</comment>
<protein>
    <recommendedName>
        <fullName evidence="4">Diphthine--ammonia ligase</fullName>
        <ecNumber evidence="3">6.3.1.14</ecNumber>
    </recommendedName>
    <alternativeName>
        <fullName evidence="6">ATP-binding domain-containing protein 4</fullName>
    </alternativeName>
    <alternativeName>
        <fullName evidence="5">Diphthamide synthase</fullName>
    </alternativeName>
    <alternativeName>
        <fullName evidence="7">Diphthamide synthetase</fullName>
    </alternativeName>
    <alternativeName>
        <fullName evidence="8">Protein DPH6 homolog</fullName>
    </alternativeName>
</protein>
<sequence length="704" mass="77497">MARHFGAIFFQEYGGGKDSCFNMMCCVAEGHQLVALANLRPEQKDELDSYMFQTVGHHAIDLYSEAMGLPLYTQVITGSSLSTGRDYTPQQGDEVEDLYALLSRIKEAEGIEAVSVGAILSDYQRVRVENVCQRLGLVALSYLWRRNQEQLLKEMIDCGLRAIIIKVAALGLVPSKHLGMELSEIFPHMLKMKSMYGLNECGEGGEYETFVFDCPIFKKSIVIDETERVIHSDDAFAPVGYLNLRNCRLKEKDWDDTVSLLAKVEQLPLLTSEKWIEQAVQGCDVAELAQGAEGLPDSDCPTQSVQPVSGDSYVSRQSDGVNFQVSGVTAFSSETSDVKELTKQAMDKLIGCVTSLGHSAGDIASVSLYVRDLSCFAAVNSVYKTYFDINPPVRLCIQACLPPNVPLQLDCQGRASPSEDRRTMHVQALSHWAPANIGPYSQAVLTGDKLFLAGIVPLIPASLSVIEGDITVQCSVALKHVQEVMKAMQPGLGLCDCPLVVCFVTHTDHMAVARQTWKKCVQNSSDVITHRELSPRVQYCVVPALPKACLVEWQVFAWTSSTEEEDGEEGELSASASSTQPCEKWTVETSCVCSQTVGETFSCQICLELRNGAAVLQMDSLDAESAVKDLVQEYLRLQGQRSSAQSPPLAKVFYVSRLFDYDQLHKCFQRTLSSLVAENSRPPVVSLVPVVSLDSPRQLMAWCQ</sequence>
<evidence type="ECO:0000313" key="12">
    <source>
        <dbReference type="RefSeq" id="XP_005099214.1"/>
    </source>
</evidence>
<dbReference type="Pfam" id="PF01902">
    <property type="entry name" value="Diphthami_syn_2"/>
    <property type="match status" value="1"/>
</dbReference>
<dbReference type="Gene3D" id="3.90.1490.10">
    <property type="entry name" value="putative n-type atp pyrophosphatase, domain 2"/>
    <property type="match status" value="1"/>
</dbReference>
<evidence type="ECO:0000256" key="1">
    <source>
        <dbReference type="ARBA" id="ARBA00005156"/>
    </source>
</evidence>
<dbReference type="NCBIfam" id="TIGR00290">
    <property type="entry name" value="MJ0570_dom"/>
    <property type="match status" value="1"/>
</dbReference>
<evidence type="ECO:0000256" key="5">
    <source>
        <dbReference type="ARBA" id="ARBA00029814"/>
    </source>
</evidence>
<gene>
    <name evidence="12" type="primary">LOC101846426</name>
</gene>
<dbReference type="InterPro" id="IPR030662">
    <property type="entry name" value="DPH6/MJ0570"/>
</dbReference>
<dbReference type="GO" id="GO:0016874">
    <property type="term" value="F:ligase activity"/>
    <property type="evidence" value="ECO:0007669"/>
    <property type="project" value="UniProtKB-KW"/>
</dbReference>
<keyword evidence="12" id="KW-0436">Ligase</keyword>
<evidence type="ECO:0000256" key="7">
    <source>
        <dbReference type="ARBA" id="ARBA00031552"/>
    </source>
</evidence>
<evidence type="ECO:0000256" key="2">
    <source>
        <dbReference type="ARBA" id="ARBA00008496"/>
    </source>
</evidence>
<evidence type="ECO:0000256" key="3">
    <source>
        <dbReference type="ARBA" id="ARBA00012089"/>
    </source>
</evidence>
<dbReference type="CDD" id="cd06156">
    <property type="entry name" value="eu_AANH_C_2"/>
    <property type="match status" value="1"/>
</dbReference>